<dbReference type="PRINTS" id="PR00344">
    <property type="entry name" value="BCTRLSENSOR"/>
</dbReference>
<sequence>MKNPFTSPRSAVASGILIFSFLWVFFNLTVPDSRAESSGPMVISAAEIDYPPFSIVDETGRAYGFSVELMRTALAAMNRSVTFKSGPWHQVRTWLETGEVDALPLVGRTREREALFDFTFPYMSLSGAIVVRKGTTGIQRLNDLKGRQVAVMKGDNAEEFLRREDRGIDIITRPSFDIALQELAAGQYDAVFIQRLVAIRLIQESSISGLEISRHPVEEFRQDFCFAVQEGDKDMLALLNEGLALVMADGTFRRLHAKWFAALQLPVDRPVIIGGDHNYPPFEFINDDGVPDGYMVELTRAIAREMNMDIQIRLKPWADTVLALETGEIDAIQGMFYSVERDQTLDFSPSHMMSHYVGVVADNQAAPPETPAELADLSLVVQQGDVILEFLANHDLMSRVTMLENLDDVLQAVSEKRFDCALVPRIGALHMIEKKGWTHLRLSRQYFFVGEYSYAVKDGNQALLAQLNEGLNILNQTGEYRRIHDKWLGMFEKEPLPLERIIHYLAMVTIPLMLILLGMFLWSRALRREVARKTRELQDSADRFKYVFDSANVGKSFTYLDGRINANQTFADFLGYTREELQSKTWQELTPAEDIERIQNILDGVISGKNQAVRFEKQYIHKTGALVWADVSAVIRFDSQGRPLYFVATIVDITQRKKAQQHIQHLNQVLRAIRDINQLIVRERDRDILIREGCRLLVAHRGYPSAMIVLTDENNIPVSWAMDGKMEDSKELNELLTQGQLPQCCIEAEASREIVVNHNPKTGCHDCPVSQSCAGPLTVCVPLSHMNEIFGYLNVSSETVIVQGDEEYLLLNEMGQDFAYALSTLKIESERKKGQKALAESEQRFKTFAELAPVGILISDDQENVLYISPKFTEIFGYTLADVPSARQWWSLAYPDPELRKTVQQRWQTAMETAVRTGEEIDPMEYPVTCKDNTVREIKFLAATTGTLTIVVFTDISEEKKQENARENLQAQLNQAQKMESVGRLAGGVAHDFNNMLNVIIGYAELGQMKATPDDPLHADLEEILDAARRSSDIIRQLLAFARKQTIQPKVMDINELIEGTLKMLRRLIGEDITLFWQPGANLRSIYMDATQMDQILANLLVNAKDAIDGVGTVTIETRKVTLDRQYCEVHAGFTPGDFVLLAVSDDGCGMDRHTREKLFEPFFSTKKKGKGTGLGLATVYGIVKQNNGFINVYSEPGTGTIFKIYLPCHDEQIEKRLPDKEMPLPAAQGETLLIVEDEKAILTLAQKVLENQGYQVIAVSDPLDALARIQDHDTDIHLLLTDVVMPNMNGRDLSKQVQAIYPDVKILFMSGYTANTIAHHGILDTGVNFLQKPFSSRDLAIKIRTILDGNGS</sequence>
<evidence type="ECO:0000256" key="4">
    <source>
        <dbReference type="PROSITE-ProRule" id="PRU00169"/>
    </source>
</evidence>
<feature type="transmembrane region" description="Helical" evidence="5">
    <location>
        <begin position="12"/>
        <end position="30"/>
    </location>
</feature>
<dbReference type="Pfam" id="PF00072">
    <property type="entry name" value="Response_reg"/>
    <property type="match status" value="1"/>
</dbReference>
<dbReference type="Pfam" id="PF13188">
    <property type="entry name" value="PAS_8"/>
    <property type="match status" value="1"/>
</dbReference>
<dbReference type="InterPro" id="IPR036097">
    <property type="entry name" value="HisK_dim/P_sf"/>
</dbReference>
<comment type="catalytic activity">
    <reaction evidence="1">
        <text>ATP + protein L-histidine = ADP + protein N-phospho-L-histidine.</text>
        <dbReference type="EC" id="2.7.13.3"/>
    </reaction>
</comment>
<dbReference type="InterPro" id="IPR000014">
    <property type="entry name" value="PAS"/>
</dbReference>
<dbReference type="Proteomes" id="UP000014216">
    <property type="component" value="Unassembled WGS sequence"/>
</dbReference>
<feature type="domain" description="PAC" evidence="9">
    <location>
        <begin position="613"/>
        <end position="665"/>
    </location>
</feature>
<dbReference type="NCBIfam" id="TIGR00229">
    <property type="entry name" value="sensory_box"/>
    <property type="match status" value="2"/>
</dbReference>
<evidence type="ECO:0000259" key="9">
    <source>
        <dbReference type="PROSITE" id="PS50113"/>
    </source>
</evidence>
<organism evidence="10 11">
    <name type="scientific">Desulfotignum phosphitoxidans DSM 13687</name>
    <dbReference type="NCBI Taxonomy" id="1286635"/>
    <lineage>
        <taxon>Bacteria</taxon>
        <taxon>Pseudomonadati</taxon>
        <taxon>Thermodesulfobacteriota</taxon>
        <taxon>Desulfobacteria</taxon>
        <taxon>Desulfobacterales</taxon>
        <taxon>Desulfobacteraceae</taxon>
        <taxon>Desulfotignum</taxon>
    </lineage>
</organism>
<protein>
    <recommendedName>
        <fullName evidence="2">histidine kinase</fullName>
        <ecNumber evidence="2">2.7.13.3</ecNumber>
    </recommendedName>
</protein>
<dbReference type="Pfam" id="PF00497">
    <property type="entry name" value="SBP_bac_3"/>
    <property type="match status" value="2"/>
</dbReference>
<evidence type="ECO:0000313" key="10">
    <source>
        <dbReference type="EMBL" id="EMS77519.1"/>
    </source>
</evidence>
<dbReference type="InterPro" id="IPR011006">
    <property type="entry name" value="CheY-like_superfamily"/>
</dbReference>
<dbReference type="InterPro" id="IPR029016">
    <property type="entry name" value="GAF-like_dom_sf"/>
</dbReference>
<dbReference type="SUPFAM" id="SSF53850">
    <property type="entry name" value="Periplasmic binding protein-like II"/>
    <property type="match status" value="2"/>
</dbReference>
<dbReference type="SUPFAM" id="SSF55785">
    <property type="entry name" value="PYP-like sensor domain (PAS domain)"/>
    <property type="match status" value="2"/>
</dbReference>
<dbReference type="InterPro" id="IPR036890">
    <property type="entry name" value="HATPase_C_sf"/>
</dbReference>
<dbReference type="InterPro" id="IPR001610">
    <property type="entry name" value="PAC"/>
</dbReference>
<dbReference type="SMART" id="SM00387">
    <property type="entry name" value="HATPase_c"/>
    <property type="match status" value="1"/>
</dbReference>
<dbReference type="GO" id="GO:0000155">
    <property type="term" value="F:phosphorelay sensor kinase activity"/>
    <property type="evidence" value="ECO:0007669"/>
    <property type="project" value="InterPro"/>
</dbReference>
<accession>S0FWK0</accession>
<evidence type="ECO:0000256" key="5">
    <source>
        <dbReference type="SAM" id="Phobius"/>
    </source>
</evidence>
<dbReference type="InterPro" id="IPR001789">
    <property type="entry name" value="Sig_transdc_resp-reg_receiver"/>
</dbReference>
<dbReference type="SMART" id="SM00091">
    <property type="entry name" value="PAS"/>
    <property type="match status" value="2"/>
</dbReference>
<dbReference type="Gene3D" id="1.10.287.130">
    <property type="match status" value="1"/>
</dbReference>
<dbReference type="PANTHER" id="PTHR43065:SF42">
    <property type="entry name" value="TWO-COMPONENT SENSOR PPRA"/>
    <property type="match status" value="1"/>
</dbReference>
<evidence type="ECO:0000256" key="3">
    <source>
        <dbReference type="ARBA" id="ARBA00022553"/>
    </source>
</evidence>
<dbReference type="SMART" id="SM00388">
    <property type="entry name" value="HisKA"/>
    <property type="match status" value="1"/>
</dbReference>
<evidence type="ECO:0000259" key="8">
    <source>
        <dbReference type="PROSITE" id="PS50112"/>
    </source>
</evidence>
<dbReference type="Gene3D" id="3.30.450.20">
    <property type="entry name" value="PAS domain"/>
    <property type="match status" value="2"/>
</dbReference>
<dbReference type="InterPro" id="IPR003594">
    <property type="entry name" value="HATPase_dom"/>
</dbReference>
<dbReference type="InterPro" id="IPR000700">
    <property type="entry name" value="PAS-assoc_C"/>
</dbReference>
<dbReference type="Gene3D" id="3.30.565.10">
    <property type="entry name" value="Histidine kinase-like ATPase, C-terminal domain"/>
    <property type="match status" value="1"/>
</dbReference>
<dbReference type="InterPro" id="IPR001638">
    <property type="entry name" value="Solute-binding_3/MltF_N"/>
</dbReference>
<feature type="domain" description="Response regulatory" evidence="7">
    <location>
        <begin position="1232"/>
        <end position="1348"/>
    </location>
</feature>
<dbReference type="SUPFAM" id="SSF55874">
    <property type="entry name" value="ATPase domain of HSP90 chaperone/DNA topoisomerase II/histidine kinase"/>
    <property type="match status" value="1"/>
</dbReference>
<reference evidence="10 11" key="1">
    <citation type="journal article" date="2013" name="Genome Announc.">
        <title>Draft Genome Sequence of Desulfotignum phosphitoxidans DSM 13687 Strain FiPS-3.</title>
        <authorList>
            <person name="Poehlein A."/>
            <person name="Daniel R."/>
            <person name="Simeonova D.D."/>
        </authorList>
    </citation>
    <scope>NUCLEOTIDE SEQUENCE [LARGE SCALE GENOMIC DNA]</scope>
    <source>
        <strain evidence="10 11">DSM 13687</strain>
    </source>
</reference>
<dbReference type="SUPFAM" id="SSF55781">
    <property type="entry name" value="GAF domain-like"/>
    <property type="match status" value="1"/>
</dbReference>
<dbReference type="SUPFAM" id="SSF47384">
    <property type="entry name" value="Homodimeric domain of signal transducing histidine kinase"/>
    <property type="match status" value="1"/>
</dbReference>
<dbReference type="Gene3D" id="3.30.450.40">
    <property type="match status" value="1"/>
</dbReference>
<evidence type="ECO:0000313" key="11">
    <source>
        <dbReference type="Proteomes" id="UP000014216"/>
    </source>
</evidence>
<keyword evidence="11" id="KW-1185">Reference proteome</keyword>
<proteinExistence type="predicted"/>
<dbReference type="SMART" id="SM00062">
    <property type="entry name" value="PBPb"/>
    <property type="match status" value="2"/>
</dbReference>
<dbReference type="Gene3D" id="3.40.190.10">
    <property type="entry name" value="Periplasmic binding protein-like II"/>
    <property type="match status" value="4"/>
</dbReference>
<dbReference type="CDD" id="cd13704">
    <property type="entry name" value="PBP2_HisK"/>
    <property type="match status" value="2"/>
</dbReference>
<dbReference type="SUPFAM" id="SSF52172">
    <property type="entry name" value="CheY-like"/>
    <property type="match status" value="1"/>
</dbReference>
<dbReference type="InterPro" id="IPR003661">
    <property type="entry name" value="HisK_dim/P_dom"/>
</dbReference>
<feature type="modified residue" description="4-aspartylphosphate" evidence="4">
    <location>
        <position position="1283"/>
    </location>
</feature>
<dbReference type="PANTHER" id="PTHR43065">
    <property type="entry name" value="SENSOR HISTIDINE KINASE"/>
    <property type="match status" value="1"/>
</dbReference>
<dbReference type="InterPro" id="IPR013655">
    <property type="entry name" value="PAS_fold_3"/>
</dbReference>
<dbReference type="EC" id="2.7.13.3" evidence="2"/>
<dbReference type="Pfam" id="PF00512">
    <property type="entry name" value="HisKA"/>
    <property type="match status" value="1"/>
</dbReference>
<dbReference type="OrthoDB" id="5436879at2"/>
<dbReference type="CDD" id="cd00130">
    <property type="entry name" value="PAS"/>
    <property type="match status" value="2"/>
</dbReference>
<dbReference type="RefSeq" id="WP_006968418.1">
    <property type="nucleotide sequence ID" value="NZ_APJX01000014.1"/>
</dbReference>
<keyword evidence="10" id="KW-0808">Transferase</keyword>
<dbReference type="PROSITE" id="PS50110">
    <property type="entry name" value="RESPONSE_REGULATORY"/>
    <property type="match status" value="1"/>
</dbReference>
<evidence type="ECO:0000256" key="1">
    <source>
        <dbReference type="ARBA" id="ARBA00000085"/>
    </source>
</evidence>
<feature type="domain" description="Histidine kinase" evidence="6">
    <location>
        <begin position="988"/>
        <end position="1211"/>
    </location>
</feature>
<dbReference type="PROSITE" id="PS50109">
    <property type="entry name" value="HIS_KIN"/>
    <property type="match status" value="1"/>
</dbReference>
<name>S0FWK0_9BACT</name>
<feature type="domain" description="PAS" evidence="8">
    <location>
        <begin position="841"/>
        <end position="914"/>
    </location>
</feature>
<keyword evidence="5" id="KW-0472">Membrane</keyword>
<keyword evidence="3 4" id="KW-0597">Phosphoprotein</keyword>
<feature type="transmembrane region" description="Helical" evidence="5">
    <location>
        <begin position="501"/>
        <end position="522"/>
    </location>
</feature>
<keyword evidence="5" id="KW-1133">Transmembrane helix</keyword>
<keyword evidence="10" id="KW-0418">Kinase</keyword>
<gene>
    <name evidence="10" type="ORF">Dpo_14c00020</name>
</gene>
<dbReference type="InterPro" id="IPR004358">
    <property type="entry name" value="Sig_transdc_His_kin-like_C"/>
</dbReference>
<comment type="caution">
    <text evidence="10">The sequence shown here is derived from an EMBL/GenBank/DDBJ whole genome shotgun (WGS) entry which is preliminary data.</text>
</comment>
<dbReference type="SMART" id="SM00086">
    <property type="entry name" value="PAC"/>
    <property type="match status" value="1"/>
</dbReference>
<dbReference type="Pfam" id="PF08447">
    <property type="entry name" value="PAS_3"/>
    <property type="match status" value="1"/>
</dbReference>
<dbReference type="SMART" id="SM00448">
    <property type="entry name" value="REC"/>
    <property type="match status" value="1"/>
</dbReference>
<dbReference type="PROSITE" id="PS50113">
    <property type="entry name" value="PAC"/>
    <property type="match status" value="1"/>
</dbReference>
<dbReference type="PROSITE" id="PS50112">
    <property type="entry name" value="PAS"/>
    <property type="match status" value="2"/>
</dbReference>
<keyword evidence="5" id="KW-0812">Transmembrane</keyword>
<dbReference type="InterPro" id="IPR035965">
    <property type="entry name" value="PAS-like_dom_sf"/>
</dbReference>
<evidence type="ECO:0000256" key="2">
    <source>
        <dbReference type="ARBA" id="ARBA00012438"/>
    </source>
</evidence>
<feature type="domain" description="PAS" evidence="8">
    <location>
        <begin position="567"/>
        <end position="609"/>
    </location>
</feature>
<dbReference type="Pfam" id="PF02518">
    <property type="entry name" value="HATPase_c"/>
    <property type="match status" value="1"/>
</dbReference>
<dbReference type="EMBL" id="APJX01000014">
    <property type="protein sequence ID" value="EMS77519.1"/>
    <property type="molecule type" value="Genomic_DNA"/>
</dbReference>
<evidence type="ECO:0000259" key="6">
    <source>
        <dbReference type="PROSITE" id="PS50109"/>
    </source>
</evidence>
<evidence type="ECO:0000259" key="7">
    <source>
        <dbReference type="PROSITE" id="PS50110"/>
    </source>
</evidence>
<dbReference type="CDD" id="cd00082">
    <property type="entry name" value="HisKA"/>
    <property type="match status" value="1"/>
</dbReference>
<dbReference type="Gene3D" id="3.40.50.2300">
    <property type="match status" value="1"/>
</dbReference>
<dbReference type="InterPro" id="IPR005467">
    <property type="entry name" value="His_kinase_dom"/>
</dbReference>